<evidence type="ECO:0000256" key="1">
    <source>
        <dbReference type="ARBA" id="ARBA00001966"/>
    </source>
</evidence>
<comment type="caution">
    <text evidence="10">The sequence shown here is derived from an EMBL/GenBank/DDBJ whole genome shotgun (WGS) entry which is preliminary data.</text>
</comment>
<comment type="similarity">
    <text evidence="2">Belongs to the aconitase/IPM isomerase family.</text>
</comment>
<dbReference type="Pfam" id="PF00330">
    <property type="entry name" value="Aconitase"/>
    <property type="match status" value="1"/>
</dbReference>
<dbReference type="InterPro" id="IPR000573">
    <property type="entry name" value="AconitaseA/IPMdHydase_ssu_swvl"/>
</dbReference>
<dbReference type="NCBIfam" id="TIGR02333">
    <property type="entry name" value="2met_isocit_dHY"/>
    <property type="match status" value="1"/>
</dbReference>
<name>A0A318JL38_9NEIS</name>
<dbReference type="GO" id="GO:0051536">
    <property type="term" value="F:iron-sulfur cluster binding"/>
    <property type="evidence" value="ECO:0007669"/>
    <property type="project" value="UniProtKB-KW"/>
</dbReference>
<dbReference type="GO" id="GO:0003994">
    <property type="term" value="F:aconitate hydratase activity"/>
    <property type="evidence" value="ECO:0007669"/>
    <property type="project" value="UniProtKB-EC"/>
</dbReference>
<feature type="domain" description="Aconitase/3-isopropylmalate dehydratase large subunit alpha/beta/alpha" evidence="8">
    <location>
        <begin position="64"/>
        <end position="538"/>
    </location>
</feature>
<dbReference type="GO" id="GO:0019679">
    <property type="term" value="P:propionate metabolic process, methylcitrate cycle"/>
    <property type="evidence" value="ECO:0007669"/>
    <property type="project" value="InterPro"/>
</dbReference>
<dbReference type="NCBIfam" id="NF009520">
    <property type="entry name" value="PRK12881.1"/>
    <property type="match status" value="1"/>
</dbReference>
<dbReference type="Gene3D" id="3.20.19.10">
    <property type="entry name" value="Aconitase, domain 4"/>
    <property type="match status" value="1"/>
</dbReference>
<evidence type="ECO:0000259" key="9">
    <source>
        <dbReference type="Pfam" id="PF00694"/>
    </source>
</evidence>
<keyword evidence="6" id="KW-0411">Iron-sulfur</keyword>
<evidence type="ECO:0000256" key="7">
    <source>
        <dbReference type="ARBA" id="ARBA00023501"/>
    </source>
</evidence>
<comment type="cofactor">
    <cofactor evidence="1">
        <name>[4Fe-4S] cluster</name>
        <dbReference type="ChEBI" id="CHEBI:49883"/>
    </cofactor>
</comment>
<proteinExistence type="inferred from homology"/>
<dbReference type="SUPFAM" id="SSF53732">
    <property type="entry name" value="Aconitase iron-sulfur domain"/>
    <property type="match status" value="1"/>
</dbReference>
<dbReference type="SUPFAM" id="SSF52016">
    <property type="entry name" value="LeuD/IlvD-like"/>
    <property type="match status" value="1"/>
</dbReference>
<evidence type="ECO:0000259" key="8">
    <source>
        <dbReference type="Pfam" id="PF00330"/>
    </source>
</evidence>
<dbReference type="InterPro" id="IPR001030">
    <property type="entry name" value="Acoase/IPM_deHydtase_lsu_aba"/>
</dbReference>
<keyword evidence="5" id="KW-0408">Iron</keyword>
<dbReference type="PANTHER" id="PTHR11670">
    <property type="entry name" value="ACONITASE/IRON-RESPONSIVE ELEMENT FAMILY MEMBER"/>
    <property type="match status" value="1"/>
</dbReference>
<dbReference type="EC" id="4.2.1.3" evidence="3"/>
<accession>A0A318JL38</accession>
<dbReference type="InterPro" id="IPR012708">
    <property type="entry name" value="2Me_IsoCit_deHydtase_FeS-dep"/>
</dbReference>
<evidence type="ECO:0000256" key="6">
    <source>
        <dbReference type="ARBA" id="ARBA00023014"/>
    </source>
</evidence>
<reference evidence="10 11" key="1">
    <citation type="submission" date="2018-05" db="EMBL/GenBank/DDBJ databases">
        <title>Genomic Encyclopedia of Type Strains, Phase IV (KMG-IV): sequencing the most valuable type-strain genomes for metagenomic binning, comparative biology and taxonomic classification.</title>
        <authorList>
            <person name="Goeker M."/>
        </authorList>
    </citation>
    <scope>NUCLEOTIDE SEQUENCE [LARGE SCALE GENOMIC DNA]</scope>
    <source>
        <strain evidence="10 11">DSM 25134</strain>
    </source>
</reference>
<dbReference type="Gene3D" id="3.30.499.10">
    <property type="entry name" value="Aconitase, domain 3"/>
    <property type="match status" value="2"/>
</dbReference>
<dbReference type="OrthoDB" id="9764318at2"/>
<dbReference type="RefSeq" id="WP_059287000.1">
    <property type="nucleotide sequence ID" value="NZ_LNQU01000134.1"/>
</dbReference>
<dbReference type="GO" id="GO:0046872">
    <property type="term" value="F:metal ion binding"/>
    <property type="evidence" value="ECO:0007669"/>
    <property type="project" value="UniProtKB-KW"/>
</dbReference>
<sequence length="866" mass="94560">MNKNYRTRLPGSQLDYYDTRAAVDAIAPGAYAPLPYTSRVLAEQLVRRCEPELLTDALKQLIERKRDLDFPWYPARVVCHDILGQTALVDLAGLRDAIADKGGDPSLVNPVVPTQLIVDHSLAVECGGFDPQAFEKNRAIEDRRNEDRFHFIEWTKTAFKNVDVIPAGNGIMHQINLEKMSPVIQVRDGVAFPDTCVGTDSHTPHVDALGVIAIGVGGLEAETVMLGHPSMMRLPDIVGVKLTGQRQPGITATDIVLALTEFLRKERVVGAYVEFFGDGAASLSIGDRATISNMCPEYGATAAMFYIDQQTIDYLKLTGREAEQVALVENYAKVSGLWADSLESAQYERVLEFDLSSVVRNMAGPSNPHKRLPTSALAERGIAVDLDKARAEEAEGLLPDGAVIIAAITSCTNTSNPRNVVAAGLLAKKANELGLLRKPWVKSSFAPGSKVAKLYLEEAGLLPELEKLGFGIVAYACTTCNGMSGALDPKIQQEIIDRDLYTAAVLSGNRNFDGRIHPYAKQAFLASPPLVVAYAIAGTVRFDIEKDVLGVVDGKEIRLQDLWPSDDEIDAIVARCVKPEQFKQIYIPMFDLGQVEEAKSPLYDWRPMSTYIRRPPYWEGALAGERTLKGMLPLAVLPDNITTDHLSPSNAILPSSAAGEYLAKMGLPEEDFNSYATHRGDHLTAQRATFANPQLVNEMAVVDGVVKKGSLARIEPEGKVTRMWEAIETYMARKQPLIIIAGADYGQGSSRDWAAKGVRLAGVEAIVAEGFERIHRTNLVGMGVLPLEFKAGTNRKTLAIDGSESYDVKGDISPRCTLTLVIHRRNGETLEVPVTCRLDTAAEVRVYQAGGVLQRFAQDFLESTTA</sequence>
<organism evidence="10 11">
    <name type="scientific">Aquitalea magnusonii</name>
    <dbReference type="NCBI Taxonomy" id="332411"/>
    <lineage>
        <taxon>Bacteria</taxon>
        <taxon>Pseudomonadati</taxon>
        <taxon>Pseudomonadota</taxon>
        <taxon>Betaproteobacteria</taxon>
        <taxon>Neisseriales</taxon>
        <taxon>Chromobacteriaceae</taxon>
        <taxon>Aquitalea</taxon>
    </lineage>
</organism>
<dbReference type="Proteomes" id="UP000248395">
    <property type="component" value="Unassembled WGS sequence"/>
</dbReference>
<dbReference type="InterPro" id="IPR015928">
    <property type="entry name" value="Aconitase/3IPM_dehydase_swvl"/>
</dbReference>
<keyword evidence="4" id="KW-0479">Metal-binding</keyword>
<dbReference type="NCBIfam" id="NF006757">
    <property type="entry name" value="PRK09277.1"/>
    <property type="match status" value="1"/>
</dbReference>
<dbReference type="AlphaFoldDB" id="A0A318JL38"/>
<keyword evidence="11" id="KW-1185">Reference proteome</keyword>
<comment type="catalytic activity">
    <reaction evidence="7">
        <text>citrate = D-threo-isocitrate</text>
        <dbReference type="Rhea" id="RHEA:10336"/>
        <dbReference type="ChEBI" id="CHEBI:15562"/>
        <dbReference type="ChEBI" id="CHEBI:16947"/>
        <dbReference type="EC" id="4.2.1.3"/>
    </reaction>
</comment>
<dbReference type="InterPro" id="IPR015931">
    <property type="entry name" value="Acnase/IPM_dHydase_lsu_aba_1/3"/>
</dbReference>
<feature type="domain" description="Aconitase A/isopropylmalate dehydratase small subunit swivel" evidence="9">
    <location>
        <begin position="660"/>
        <end position="791"/>
    </location>
</feature>
<dbReference type="InterPro" id="IPR036008">
    <property type="entry name" value="Aconitase_4Fe-4S_dom"/>
</dbReference>
<gene>
    <name evidence="10" type="ORF">DFR38_10729</name>
</gene>
<evidence type="ECO:0000256" key="2">
    <source>
        <dbReference type="ARBA" id="ARBA00007185"/>
    </source>
</evidence>
<dbReference type="EMBL" id="QJKC01000007">
    <property type="protein sequence ID" value="PXX48245.1"/>
    <property type="molecule type" value="Genomic_DNA"/>
</dbReference>
<dbReference type="InterPro" id="IPR006249">
    <property type="entry name" value="Aconitase/IRP2"/>
</dbReference>
<evidence type="ECO:0000313" key="11">
    <source>
        <dbReference type="Proteomes" id="UP000248395"/>
    </source>
</evidence>
<protein>
    <recommendedName>
        <fullName evidence="3">aconitate hydratase</fullName>
        <ecNumber evidence="3">4.2.1.3</ecNumber>
    </recommendedName>
</protein>
<dbReference type="PRINTS" id="PR00415">
    <property type="entry name" value="ACONITASE"/>
</dbReference>
<evidence type="ECO:0000256" key="5">
    <source>
        <dbReference type="ARBA" id="ARBA00023004"/>
    </source>
</evidence>
<evidence type="ECO:0000256" key="3">
    <source>
        <dbReference type="ARBA" id="ARBA00012926"/>
    </source>
</evidence>
<dbReference type="Pfam" id="PF00694">
    <property type="entry name" value="Aconitase_C"/>
    <property type="match status" value="1"/>
</dbReference>
<evidence type="ECO:0000313" key="10">
    <source>
        <dbReference type="EMBL" id="PXX48245.1"/>
    </source>
</evidence>
<dbReference type="FunFam" id="3.20.19.10:FF:000006">
    <property type="entry name" value="Aconitate hydratase 1"/>
    <property type="match status" value="1"/>
</dbReference>
<evidence type="ECO:0000256" key="4">
    <source>
        <dbReference type="ARBA" id="ARBA00022723"/>
    </source>
</evidence>
<dbReference type="Gene3D" id="6.10.190.10">
    <property type="match status" value="1"/>
</dbReference>